<dbReference type="EMBL" id="JADOUE010000001">
    <property type="protein sequence ID" value="MBG6122710.1"/>
    <property type="molecule type" value="Genomic_DNA"/>
</dbReference>
<sequence length="92" mass="10993">MHVIFFATHMRAKPNPSAPPVEKYVKHVIYRWRNSPIMWSTHAGEKFSTTTPRSPQEFHTSYPHPKYRVHLHVTPAIHTTHKTYCYYHFFSL</sequence>
<gene>
    <name evidence="1" type="ORF">IW254_001679</name>
</gene>
<evidence type="ECO:0000313" key="2">
    <source>
        <dbReference type="Proteomes" id="UP000658613"/>
    </source>
</evidence>
<comment type="caution">
    <text evidence="1">The sequence shown here is derived from an EMBL/GenBank/DDBJ whole genome shotgun (WGS) entry which is preliminary data.</text>
</comment>
<keyword evidence="2" id="KW-1185">Reference proteome</keyword>
<organism evidence="1 2">
    <name type="scientific">Corynebacterium aquatimens</name>
    <dbReference type="NCBI Taxonomy" id="1190508"/>
    <lineage>
        <taxon>Bacteria</taxon>
        <taxon>Bacillati</taxon>
        <taxon>Actinomycetota</taxon>
        <taxon>Actinomycetes</taxon>
        <taxon>Mycobacteriales</taxon>
        <taxon>Corynebacteriaceae</taxon>
        <taxon>Corynebacterium</taxon>
    </lineage>
</organism>
<proteinExistence type="predicted"/>
<dbReference type="AlphaFoldDB" id="A0A931E337"/>
<name>A0A931E337_9CORY</name>
<accession>A0A931E337</accession>
<evidence type="ECO:0000313" key="1">
    <source>
        <dbReference type="EMBL" id="MBG6122710.1"/>
    </source>
</evidence>
<reference evidence="1" key="1">
    <citation type="submission" date="2020-11" db="EMBL/GenBank/DDBJ databases">
        <title>Sequencing the genomes of 1000 actinobacteria strains.</title>
        <authorList>
            <person name="Klenk H.-P."/>
        </authorList>
    </citation>
    <scope>NUCLEOTIDE SEQUENCE</scope>
    <source>
        <strain evidence="1">DSM 45632</strain>
    </source>
</reference>
<dbReference type="Proteomes" id="UP000658613">
    <property type="component" value="Unassembled WGS sequence"/>
</dbReference>
<protein>
    <submittedName>
        <fullName evidence="1">Uncharacterized protein</fullName>
    </submittedName>
</protein>